<dbReference type="PANTHER" id="PTHR15929:SF0">
    <property type="entry name" value="STORE-OPERATED CALCIUM ENTRY-ASSOCIATED REGULATORY FACTOR"/>
    <property type="match status" value="1"/>
</dbReference>
<dbReference type="InterPro" id="IPR009567">
    <property type="entry name" value="SARAF"/>
</dbReference>
<reference evidence="16" key="1">
    <citation type="submission" date="2021-01" db="EMBL/GenBank/DDBJ databases">
        <authorList>
            <person name="Corre E."/>
            <person name="Pelletier E."/>
            <person name="Niang G."/>
            <person name="Scheremetjew M."/>
            <person name="Finn R."/>
            <person name="Kale V."/>
            <person name="Holt S."/>
            <person name="Cochrane G."/>
            <person name="Meng A."/>
            <person name="Brown T."/>
            <person name="Cohen L."/>
        </authorList>
    </citation>
    <scope>NUCLEOTIDE SEQUENCE</scope>
    <source>
        <strain evidence="16">CCMP 2712</strain>
    </source>
</reference>
<feature type="compositionally biased region" description="Polar residues" evidence="14">
    <location>
        <begin position="261"/>
        <end position="270"/>
    </location>
</feature>
<keyword evidence="7" id="KW-0732">Signal</keyword>
<dbReference type="Pfam" id="PF06682">
    <property type="entry name" value="SARAF"/>
    <property type="match status" value="1"/>
</dbReference>
<feature type="region of interest" description="Disordered" evidence="14">
    <location>
        <begin position="256"/>
        <end position="311"/>
    </location>
</feature>
<dbReference type="GO" id="GO:0006816">
    <property type="term" value="P:calcium ion transport"/>
    <property type="evidence" value="ECO:0007669"/>
    <property type="project" value="UniProtKB-KW"/>
</dbReference>
<keyword evidence="12 15" id="KW-0472">Membrane</keyword>
<evidence type="ECO:0000256" key="13">
    <source>
        <dbReference type="ARBA" id="ARBA00031116"/>
    </source>
</evidence>
<evidence type="ECO:0000256" key="6">
    <source>
        <dbReference type="ARBA" id="ARBA00022692"/>
    </source>
</evidence>
<evidence type="ECO:0000256" key="3">
    <source>
        <dbReference type="ARBA" id="ARBA00016584"/>
    </source>
</evidence>
<dbReference type="GO" id="GO:2001256">
    <property type="term" value="P:regulation of store-operated calcium entry"/>
    <property type="evidence" value="ECO:0007669"/>
    <property type="project" value="InterPro"/>
</dbReference>
<evidence type="ECO:0000256" key="15">
    <source>
        <dbReference type="SAM" id="Phobius"/>
    </source>
</evidence>
<feature type="compositionally biased region" description="Basic and acidic residues" evidence="14">
    <location>
        <begin position="107"/>
        <end position="120"/>
    </location>
</feature>
<protein>
    <recommendedName>
        <fullName evidence="3">Store-operated calcium entry-associated regulatory factor</fullName>
    </recommendedName>
    <alternativeName>
        <fullName evidence="13">Transmembrane protein 66</fullName>
    </alternativeName>
</protein>
<feature type="compositionally biased region" description="Low complexity" evidence="14">
    <location>
        <begin position="293"/>
        <end position="303"/>
    </location>
</feature>
<evidence type="ECO:0000256" key="1">
    <source>
        <dbReference type="ARBA" id="ARBA00004115"/>
    </source>
</evidence>
<keyword evidence="4" id="KW-0813">Transport</keyword>
<keyword evidence="8" id="KW-0256">Endoplasmic reticulum</keyword>
<evidence type="ECO:0000256" key="7">
    <source>
        <dbReference type="ARBA" id="ARBA00022729"/>
    </source>
</evidence>
<keyword evidence="11" id="KW-0406">Ion transport</keyword>
<feature type="compositionally biased region" description="Basic and acidic residues" evidence="14">
    <location>
        <begin position="281"/>
        <end position="292"/>
    </location>
</feature>
<feature type="compositionally biased region" description="Pro residues" evidence="14">
    <location>
        <begin position="175"/>
        <end position="191"/>
    </location>
</feature>
<gene>
    <name evidence="16" type="ORF">GTHE00462_LOCUS11553</name>
</gene>
<evidence type="ECO:0000313" key="16">
    <source>
        <dbReference type="EMBL" id="CAE2292019.1"/>
    </source>
</evidence>
<evidence type="ECO:0000256" key="2">
    <source>
        <dbReference type="ARBA" id="ARBA00006833"/>
    </source>
</evidence>
<comment type="similarity">
    <text evidence="2">Belongs to the SARAF family.</text>
</comment>
<evidence type="ECO:0000256" key="5">
    <source>
        <dbReference type="ARBA" id="ARBA00022568"/>
    </source>
</evidence>
<organism evidence="16">
    <name type="scientific">Guillardia theta</name>
    <name type="common">Cryptophyte</name>
    <name type="synonym">Cryptomonas phi</name>
    <dbReference type="NCBI Taxonomy" id="55529"/>
    <lineage>
        <taxon>Eukaryota</taxon>
        <taxon>Cryptophyceae</taxon>
        <taxon>Pyrenomonadales</taxon>
        <taxon>Geminigeraceae</taxon>
        <taxon>Guillardia</taxon>
    </lineage>
</organism>
<sequence length="311" mass="33354">MDLRDVEVLTFRRGKMTAGRRAAPVPQLSCVNGPACSRHAQEISAIQCRNVGADDLGEVQWRCDVDLDSSLRLGEINVNCEGYSSRTDRLKLRGSCGLEYSLHYTKKQGDTSRPHQDNSRHGSRGSRRSTGSSDDDSLAFWILIAVLIGIGILVCMRERSSSGGASGGSGAHGGRPPPYNPDAHHAPPPPYSASHAYQANNGFFGGANGFWTGAAIGGTLASLFGGRQGGGWGWGNGWGGAGGHGGWGHQGWGWGGRPAYHTSTQYQESYPRQRWSSQSNERQRQEAEERRSSTSTGTVRRSTGFGGTSTR</sequence>
<dbReference type="PANTHER" id="PTHR15929">
    <property type="entry name" value="STORE-OPERATED CALCIUM ENTRY-ASSOCIATED REGULATORY FACTOR"/>
    <property type="match status" value="1"/>
</dbReference>
<keyword evidence="9" id="KW-0106">Calcium</keyword>
<keyword evidence="6 15" id="KW-0812">Transmembrane</keyword>
<evidence type="ECO:0000256" key="14">
    <source>
        <dbReference type="SAM" id="MobiDB-lite"/>
    </source>
</evidence>
<evidence type="ECO:0000256" key="12">
    <source>
        <dbReference type="ARBA" id="ARBA00023136"/>
    </source>
</evidence>
<evidence type="ECO:0000256" key="10">
    <source>
        <dbReference type="ARBA" id="ARBA00022989"/>
    </source>
</evidence>
<dbReference type="AlphaFoldDB" id="A0A7S4KE28"/>
<accession>A0A7S4KE28</accession>
<name>A0A7S4KE28_GUITH</name>
<feature type="region of interest" description="Disordered" evidence="14">
    <location>
        <begin position="105"/>
        <end position="134"/>
    </location>
</feature>
<dbReference type="EMBL" id="HBKN01014843">
    <property type="protein sequence ID" value="CAE2292019.1"/>
    <property type="molecule type" value="Transcribed_RNA"/>
</dbReference>
<dbReference type="GO" id="GO:0005789">
    <property type="term" value="C:endoplasmic reticulum membrane"/>
    <property type="evidence" value="ECO:0007669"/>
    <property type="project" value="UniProtKB-SubCell"/>
</dbReference>
<comment type="subcellular location">
    <subcellularLocation>
        <location evidence="1">Endoplasmic reticulum membrane</location>
        <topology evidence="1">Single-pass type I membrane protein</topology>
    </subcellularLocation>
</comment>
<feature type="transmembrane region" description="Helical" evidence="15">
    <location>
        <begin position="138"/>
        <end position="156"/>
    </location>
</feature>
<feature type="region of interest" description="Disordered" evidence="14">
    <location>
        <begin position="163"/>
        <end position="193"/>
    </location>
</feature>
<proteinExistence type="inferred from homology"/>
<keyword evidence="5" id="KW-0109">Calcium transport</keyword>
<feature type="compositionally biased region" description="Gly residues" evidence="14">
    <location>
        <begin position="164"/>
        <end position="173"/>
    </location>
</feature>
<evidence type="ECO:0000256" key="9">
    <source>
        <dbReference type="ARBA" id="ARBA00022837"/>
    </source>
</evidence>
<evidence type="ECO:0000256" key="11">
    <source>
        <dbReference type="ARBA" id="ARBA00023065"/>
    </source>
</evidence>
<evidence type="ECO:0000256" key="8">
    <source>
        <dbReference type="ARBA" id="ARBA00022824"/>
    </source>
</evidence>
<keyword evidence="10 15" id="KW-1133">Transmembrane helix</keyword>
<evidence type="ECO:0000256" key="4">
    <source>
        <dbReference type="ARBA" id="ARBA00022448"/>
    </source>
</evidence>